<dbReference type="RefSeq" id="WP_345328796.1">
    <property type="nucleotide sequence ID" value="NZ_BAABJI010000001.1"/>
</dbReference>
<name>A0ABP9FJ57_9SPHI</name>
<organism evidence="1 2">
    <name type="scientific">Mucilaginibacter defluvii</name>
    <dbReference type="NCBI Taxonomy" id="1196019"/>
    <lineage>
        <taxon>Bacteria</taxon>
        <taxon>Pseudomonadati</taxon>
        <taxon>Bacteroidota</taxon>
        <taxon>Sphingobacteriia</taxon>
        <taxon>Sphingobacteriales</taxon>
        <taxon>Sphingobacteriaceae</taxon>
        <taxon>Mucilaginibacter</taxon>
    </lineage>
</organism>
<gene>
    <name evidence="1" type="ORF">GCM10023313_00690</name>
</gene>
<comment type="caution">
    <text evidence="1">The sequence shown here is derived from an EMBL/GenBank/DDBJ whole genome shotgun (WGS) entry which is preliminary data.</text>
</comment>
<protein>
    <submittedName>
        <fullName evidence="1">Uncharacterized protein</fullName>
    </submittedName>
</protein>
<dbReference type="EMBL" id="BAABJI010000001">
    <property type="protein sequence ID" value="GAA4902103.1"/>
    <property type="molecule type" value="Genomic_DNA"/>
</dbReference>
<reference evidence="2" key="1">
    <citation type="journal article" date="2019" name="Int. J. Syst. Evol. Microbiol.">
        <title>The Global Catalogue of Microorganisms (GCM) 10K type strain sequencing project: providing services to taxonomists for standard genome sequencing and annotation.</title>
        <authorList>
            <consortium name="The Broad Institute Genomics Platform"/>
            <consortium name="The Broad Institute Genome Sequencing Center for Infectious Disease"/>
            <person name="Wu L."/>
            <person name="Ma J."/>
        </authorList>
    </citation>
    <scope>NUCLEOTIDE SEQUENCE [LARGE SCALE GENOMIC DNA]</scope>
    <source>
        <strain evidence="2">JCM 18283</strain>
    </source>
</reference>
<proteinExistence type="predicted"/>
<sequence length="72" mass="8183">MEVLVFATNVTSKVQVSRVQNLLANLTTIIDWNFDLDECDNILRVVSTNISPRYIENLLHSAGVNCRELAEY</sequence>
<evidence type="ECO:0000313" key="2">
    <source>
        <dbReference type="Proteomes" id="UP001501436"/>
    </source>
</evidence>
<keyword evidence="2" id="KW-1185">Reference proteome</keyword>
<accession>A0ABP9FJ57</accession>
<dbReference type="Proteomes" id="UP001501436">
    <property type="component" value="Unassembled WGS sequence"/>
</dbReference>
<evidence type="ECO:0000313" key="1">
    <source>
        <dbReference type="EMBL" id="GAA4902103.1"/>
    </source>
</evidence>